<proteinExistence type="predicted"/>
<sequence>MVHTKDKFPEYKLIHSQVCQDCIKRVKLAFDRWFKADKNGQRLGKPRFNGIGRYRSFTYPQIKQDCLEGNKINLPKIGLVKLIQHRRLPDGFHSFICYD</sequence>
<dbReference type="Proteomes" id="UP000269154">
    <property type="component" value="Unassembled WGS sequence"/>
</dbReference>
<name>A0A3N6RCW2_9CYAN</name>
<evidence type="ECO:0000313" key="1">
    <source>
        <dbReference type="EMBL" id="RQH36659.1"/>
    </source>
</evidence>
<protein>
    <recommendedName>
        <fullName evidence="3">Transposase</fullName>
    </recommendedName>
</protein>
<comment type="caution">
    <text evidence="1">The sequence shown here is derived from an EMBL/GenBank/DDBJ whole genome shotgun (WGS) entry which is preliminary data.</text>
</comment>
<dbReference type="OrthoDB" id="438679at2"/>
<dbReference type="RefSeq" id="WP_124146707.1">
    <property type="nucleotide sequence ID" value="NZ_CAWOKI010000189.1"/>
</dbReference>
<dbReference type="AlphaFoldDB" id="A0A3N6RCW2"/>
<reference evidence="1 2" key="1">
    <citation type="journal article" date="2018" name="ACS Chem. Biol.">
        <title>Ketoreductase domain dysfunction expands chemodiversity: malyngamide biosynthesis in the cyanobacterium Okeania hirsuta.</title>
        <authorList>
            <person name="Moss N.A."/>
            <person name="Leao T."/>
            <person name="Rankin M."/>
            <person name="McCullough T.M."/>
            <person name="Qu P."/>
            <person name="Korobeynikov A."/>
            <person name="Smith J.L."/>
            <person name="Gerwick L."/>
            <person name="Gerwick W.H."/>
        </authorList>
    </citation>
    <scope>NUCLEOTIDE SEQUENCE [LARGE SCALE GENOMIC DNA]</scope>
    <source>
        <strain evidence="1 2">PAB10Feb10-1</strain>
    </source>
</reference>
<organism evidence="1 2">
    <name type="scientific">Okeania hirsuta</name>
    <dbReference type="NCBI Taxonomy" id="1458930"/>
    <lineage>
        <taxon>Bacteria</taxon>
        <taxon>Bacillati</taxon>
        <taxon>Cyanobacteriota</taxon>
        <taxon>Cyanophyceae</taxon>
        <taxon>Oscillatoriophycideae</taxon>
        <taxon>Oscillatoriales</taxon>
        <taxon>Microcoleaceae</taxon>
        <taxon>Okeania</taxon>
    </lineage>
</organism>
<accession>A0A3N6RCW2</accession>
<gene>
    <name evidence="1" type="ORF">D5R40_19185</name>
</gene>
<evidence type="ECO:0000313" key="2">
    <source>
        <dbReference type="Proteomes" id="UP000269154"/>
    </source>
</evidence>
<evidence type="ECO:0008006" key="3">
    <source>
        <dbReference type="Google" id="ProtNLM"/>
    </source>
</evidence>
<keyword evidence="2" id="KW-1185">Reference proteome</keyword>
<dbReference type="EMBL" id="RCBY01000116">
    <property type="protein sequence ID" value="RQH36659.1"/>
    <property type="molecule type" value="Genomic_DNA"/>
</dbReference>